<evidence type="ECO:0000256" key="4">
    <source>
        <dbReference type="HAMAP-Rule" id="MF_01368"/>
    </source>
</evidence>
<comment type="similarity">
    <text evidence="1 4 5">Belongs to the bacterial ribosomal protein bL17 family.</text>
</comment>
<sequence>MRHRKDHRKLSRTHSHRRALLRNLVTSLIQHERIETTLAKAKEARRVGERMITFAKRGDLSARRQVARFVHGGDNVRKLFETVAPWYETRNGGYTRILKIGRRLGDAGEMALLELVKSPELKEKLRKEEEAAAKAAKAAGKLAPARGKGAKEAAAEGAAAGGGVGGAAEERKGRGAREKKAAPTKPDRPGKGVAPPKTGKAPTRARQKGKSGE</sequence>
<dbReference type="GO" id="GO:0003735">
    <property type="term" value="F:structural constituent of ribosome"/>
    <property type="evidence" value="ECO:0007669"/>
    <property type="project" value="InterPro"/>
</dbReference>
<organism evidence="7 8">
    <name type="scientific">Eiseniibacteriota bacterium</name>
    <dbReference type="NCBI Taxonomy" id="2212470"/>
    <lineage>
        <taxon>Bacteria</taxon>
        <taxon>Candidatus Eiseniibacteriota</taxon>
    </lineage>
</organism>
<evidence type="ECO:0000313" key="7">
    <source>
        <dbReference type="EMBL" id="TMQ57049.1"/>
    </source>
</evidence>
<feature type="compositionally biased region" description="Low complexity" evidence="6">
    <location>
        <begin position="137"/>
        <end position="147"/>
    </location>
</feature>
<dbReference type="InterPro" id="IPR000456">
    <property type="entry name" value="Ribosomal_bL17"/>
</dbReference>
<keyword evidence="2 4" id="KW-0689">Ribosomal protein</keyword>
<dbReference type="NCBIfam" id="TIGR00059">
    <property type="entry name" value="L17"/>
    <property type="match status" value="1"/>
</dbReference>
<evidence type="ECO:0000256" key="3">
    <source>
        <dbReference type="ARBA" id="ARBA00023274"/>
    </source>
</evidence>
<reference evidence="7 8" key="1">
    <citation type="journal article" date="2019" name="Nat. Microbiol.">
        <title>Mediterranean grassland soil C-N compound turnover is dependent on rainfall and depth, and is mediated by genomically divergent microorganisms.</title>
        <authorList>
            <person name="Diamond S."/>
            <person name="Andeer P.F."/>
            <person name="Li Z."/>
            <person name="Crits-Christoph A."/>
            <person name="Burstein D."/>
            <person name="Anantharaman K."/>
            <person name="Lane K.R."/>
            <person name="Thomas B.C."/>
            <person name="Pan C."/>
            <person name="Northen T.R."/>
            <person name="Banfield J.F."/>
        </authorList>
    </citation>
    <scope>NUCLEOTIDE SEQUENCE [LARGE SCALE GENOMIC DNA]</scope>
    <source>
        <strain evidence="7">WS_6</strain>
    </source>
</reference>
<feature type="compositionally biased region" description="Basic and acidic residues" evidence="6">
    <location>
        <begin position="168"/>
        <end position="190"/>
    </location>
</feature>
<keyword evidence="3 4" id="KW-0687">Ribonucleoprotein</keyword>
<comment type="subunit">
    <text evidence="4">Part of the 50S ribosomal subunit. Contacts protein L32.</text>
</comment>
<feature type="region of interest" description="Disordered" evidence="6">
    <location>
        <begin position="137"/>
        <end position="213"/>
    </location>
</feature>
<dbReference type="PROSITE" id="PS01167">
    <property type="entry name" value="RIBOSOMAL_L17"/>
    <property type="match status" value="1"/>
</dbReference>
<dbReference type="PANTHER" id="PTHR14413:SF16">
    <property type="entry name" value="LARGE RIBOSOMAL SUBUNIT PROTEIN BL17M"/>
    <property type="match status" value="1"/>
</dbReference>
<dbReference type="AlphaFoldDB" id="A0A538T079"/>
<dbReference type="EMBL" id="VBOW01000070">
    <property type="protein sequence ID" value="TMQ57049.1"/>
    <property type="molecule type" value="Genomic_DNA"/>
</dbReference>
<feature type="compositionally biased region" description="Basic residues" evidence="6">
    <location>
        <begin position="203"/>
        <end position="213"/>
    </location>
</feature>
<dbReference type="InterPro" id="IPR047859">
    <property type="entry name" value="Ribosomal_bL17_CS"/>
</dbReference>
<dbReference type="GO" id="GO:0006412">
    <property type="term" value="P:translation"/>
    <property type="evidence" value="ECO:0007669"/>
    <property type="project" value="UniProtKB-UniRule"/>
</dbReference>
<dbReference type="FunFam" id="3.90.1030.10:FF:000001">
    <property type="entry name" value="50S ribosomal protein L17"/>
    <property type="match status" value="1"/>
</dbReference>
<comment type="caution">
    <text evidence="7">The sequence shown here is derived from an EMBL/GenBank/DDBJ whole genome shotgun (WGS) entry which is preliminary data.</text>
</comment>
<evidence type="ECO:0000256" key="5">
    <source>
        <dbReference type="RuleBase" id="RU000660"/>
    </source>
</evidence>
<evidence type="ECO:0000256" key="6">
    <source>
        <dbReference type="SAM" id="MobiDB-lite"/>
    </source>
</evidence>
<accession>A0A538T079</accession>
<dbReference type="GO" id="GO:0022625">
    <property type="term" value="C:cytosolic large ribosomal subunit"/>
    <property type="evidence" value="ECO:0007669"/>
    <property type="project" value="TreeGrafter"/>
</dbReference>
<evidence type="ECO:0000256" key="2">
    <source>
        <dbReference type="ARBA" id="ARBA00022980"/>
    </source>
</evidence>
<dbReference type="SUPFAM" id="SSF64263">
    <property type="entry name" value="Prokaryotic ribosomal protein L17"/>
    <property type="match status" value="1"/>
</dbReference>
<evidence type="ECO:0000313" key="8">
    <source>
        <dbReference type="Proteomes" id="UP000316852"/>
    </source>
</evidence>
<gene>
    <name evidence="4" type="primary">rplQ</name>
    <name evidence="7" type="ORF">E6K76_11465</name>
</gene>
<dbReference type="HAMAP" id="MF_01368">
    <property type="entry name" value="Ribosomal_bL17"/>
    <property type="match status" value="1"/>
</dbReference>
<proteinExistence type="inferred from homology"/>
<evidence type="ECO:0000256" key="1">
    <source>
        <dbReference type="ARBA" id="ARBA00008777"/>
    </source>
</evidence>
<dbReference type="PANTHER" id="PTHR14413">
    <property type="entry name" value="RIBOSOMAL PROTEIN L17"/>
    <property type="match status" value="1"/>
</dbReference>
<dbReference type="InterPro" id="IPR036373">
    <property type="entry name" value="Ribosomal_bL17_sf"/>
</dbReference>
<protein>
    <recommendedName>
        <fullName evidence="4">Large ribosomal subunit protein bL17</fullName>
    </recommendedName>
</protein>
<dbReference type="Pfam" id="PF01196">
    <property type="entry name" value="Ribosomal_L17"/>
    <property type="match status" value="1"/>
</dbReference>
<dbReference type="Proteomes" id="UP000316852">
    <property type="component" value="Unassembled WGS sequence"/>
</dbReference>
<name>A0A538T079_UNCEI</name>
<dbReference type="Gene3D" id="3.90.1030.10">
    <property type="entry name" value="Ribosomal protein L17"/>
    <property type="match status" value="1"/>
</dbReference>